<keyword evidence="1" id="KW-0812">Transmembrane</keyword>
<keyword evidence="1" id="KW-1133">Transmembrane helix</keyword>
<proteinExistence type="predicted"/>
<feature type="transmembrane region" description="Helical" evidence="1">
    <location>
        <begin position="56"/>
        <end position="73"/>
    </location>
</feature>
<dbReference type="WBParaSite" id="nRc.2.0.1.t26273-RA">
    <property type="protein sequence ID" value="nRc.2.0.1.t26273-RA"/>
    <property type="gene ID" value="nRc.2.0.1.g26273"/>
</dbReference>
<name>A0A915JJI7_ROMCU</name>
<sequence>MLLYKSLESMAAMMASIRCGSRLLLIVATVAVVLAIGVIVITMGIAGIVMAIEMNGTRMAGIAAVVGGVAAVGR</sequence>
<reference evidence="3" key="1">
    <citation type="submission" date="2022-11" db="UniProtKB">
        <authorList>
            <consortium name="WormBaseParasite"/>
        </authorList>
    </citation>
    <scope>IDENTIFICATION</scope>
</reference>
<evidence type="ECO:0000313" key="3">
    <source>
        <dbReference type="WBParaSite" id="nRc.2.0.1.t26273-RA"/>
    </source>
</evidence>
<keyword evidence="2" id="KW-1185">Reference proteome</keyword>
<organism evidence="2 3">
    <name type="scientific">Romanomermis culicivorax</name>
    <name type="common">Nematode worm</name>
    <dbReference type="NCBI Taxonomy" id="13658"/>
    <lineage>
        <taxon>Eukaryota</taxon>
        <taxon>Metazoa</taxon>
        <taxon>Ecdysozoa</taxon>
        <taxon>Nematoda</taxon>
        <taxon>Enoplea</taxon>
        <taxon>Dorylaimia</taxon>
        <taxon>Mermithida</taxon>
        <taxon>Mermithoidea</taxon>
        <taxon>Mermithidae</taxon>
        <taxon>Romanomermis</taxon>
    </lineage>
</organism>
<feature type="transmembrane region" description="Helical" evidence="1">
    <location>
        <begin position="23"/>
        <end position="50"/>
    </location>
</feature>
<evidence type="ECO:0000256" key="1">
    <source>
        <dbReference type="SAM" id="Phobius"/>
    </source>
</evidence>
<keyword evidence="1" id="KW-0472">Membrane</keyword>
<evidence type="ECO:0000313" key="2">
    <source>
        <dbReference type="Proteomes" id="UP000887565"/>
    </source>
</evidence>
<dbReference type="Proteomes" id="UP000887565">
    <property type="component" value="Unplaced"/>
</dbReference>
<dbReference type="AlphaFoldDB" id="A0A915JJI7"/>
<protein>
    <submittedName>
        <fullName evidence="3">Uncharacterized protein</fullName>
    </submittedName>
</protein>
<accession>A0A915JJI7</accession>